<feature type="domain" description="Transglutaminase-like" evidence="2">
    <location>
        <begin position="124"/>
        <end position="182"/>
    </location>
</feature>
<dbReference type="SUPFAM" id="SSF54001">
    <property type="entry name" value="Cysteine proteinases"/>
    <property type="match status" value="1"/>
</dbReference>
<proteinExistence type="predicted"/>
<accession>A0AAW8R001</accession>
<dbReference type="EMBL" id="JAVRIE010000003">
    <property type="protein sequence ID" value="MDT0582641.1"/>
    <property type="molecule type" value="Genomic_DNA"/>
</dbReference>
<dbReference type="InterPro" id="IPR007562">
    <property type="entry name" value="Transglutaminase-like_domain"/>
</dbReference>
<feature type="transmembrane region" description="Helical" evidence="1">
    <location>
        <begin position="244"/>
        <end position="265"/>
    </location>
</feature>
<dbReference type="Gene3D" id="3.10.620.30">
    <property type="match status" value="1"/>
</dbReference>
<dbReference type="Pfam" id="PF04473">
    <property type="entry name" value="DUF553"/>
    <property type="match status" value="1"/>
</dbReference>
<reference evidence="3 4" key="1">
    <citation type="submission" date="2023-09" db="EMBL/GenBank/DDBJ databases">
        <authorList>
            <person name="Rey-Velasco X."/>
        </authorList>
    </citation>
    <scope>NUCLEOTIDE SEQUENCE [LARGE SCALE GENOMIC DNA]</scope>
    <source>
        <strain evidence="3 4">W409</strain>
    </source>
</reference>
<dbReference type="AlphaFoldDB" id="A0AAW8R001"/>
<organism evidence="3 4">
    <name type="scientific">Brumicola blandensis</name>
    <dbReference type="NCBI Taxonomy" id="3075611"/>
    <lineage>
        <taxon>Bacteria</taxon>
        <taxon>Pseudomonadati</taxon>
        <taxon>Pseudomonadota</taxon>
        <taxon>Gammaproteobacteria</taxon>
        <taxon>Alteromonadales</taxon>
        <taxon>Alteromonadaceae</taxon>
        <taxon>Brumicola</taxon>
    </lineage>
</organism>
<dbReference type="Proteomes" id="UP001249020">
    <property type="component" value="Unassembled WGS sequence"/>
</dbReference>
<keyword evidence="1" id="KW-1133">Transmembrane helix</keyword>
<evidence type="ECO:0000259" key="2">
    <source>
        <dbReference type="Pfam" id="PF04473"/>
    </source>
</evidence>
<dbReference type="RefSeq" id="WP_311361423.1">
    <property type="nucleotide sequence ID" value="NZ_JAVRIE010000003.1"/>
</dbReference>
<keyword evidence="1" id="KW-0812">Transmembrane</keyword>
<evidence type="ECO:0000313" key="4">
    <source>
        <dbReference type="Proteomes" id="UP001249020"/>
    </source>
</evidence>
<keyword evidence="4" id="KW-1185">Reference proteome</keyword>
<sequence length="273" mass="31506">MKFTIKLVLTLVLFASAALLAINFYGLTKELRPDNLSPEFLRFGERDLLLSKKEYFKAVKKVENESDLEYAKRLTTVISEGTAHVDWEVYNPSAFHQLVPLWENWILHFMGRYSGIPEYERYHFSNPQKSMERGIGICGDASILMSQLLSKHGIDNKIVTFPGHVVVAAEFDKTQLVFDPDFGVVIPHSLEKINTQRAATKGLYSQQGYSNNEERFLVNEYTKSYSIWDGPKHLITNKFYFEKFAYFGKWFFPVIGVLFVLVVFLSTNKSKKE</sequence>
<evidence type="ECO:0000256" key="1">
    <source>
        <dbReference type="SAM" id="Phobius"/>
    </source>
</evidence>
<dbReference type="InterPro" id="IPR038765">
    <property type="entry name" value="Papain-like_cys_pep_sf"/>
</dbReference>
<protein>
    <submittedName>
        <fullName evidence="3">Transglutaminase-like domain-containing protein</fullName>
    </submittedName>
</protein>
<comment type="caution">
    <text evidence="3">The sequence shown here is derived from an EMBL/GenBank/DDBJ whole genome shotgun (WGS) entry which is preliminary data.</text>
</comment>
<keyword evidence="1" id="KW-0472">Membrane</keyword>
<gene>
    <name evidence="3" type="ORF">RM544_08815</name>
</gene>
<name>A0AAW8R001_9ALTE</name>
<evidence type="ECO:0000313" key="3">
    <source>
        <dbReference type="EMBL" id="MDT0582641.1"/>
    </source>
</evidence>